<keyword evidence="2" id="KW-1185">Reference proteome</keyword>
<protein>
    <submittedName>
        <fullName evidence="1">Uncharacterized protein</fullName>
    </submittedName>
</protein>
<gene>
    <name evidence="1" type="ORF">Mth01_06310</name>
</gene>
<comment type="caution">
    <text evidence="1">The sequence shown here is derived from an EMBL/GenBank/DDBJ whole genome shotgun (WGS) entry which is preliminary data.</text>
</comment>
<evidence type="ECO:0000313" key="1">
    <source>
        <dbReference type="EMBL" id="GIH68378.1"/>
    </source>
</evidence>
<dbReference type="EMBL" id="BOOG01000007">
    <property type="protein sequence ID" value="GIH68378.1"/>
    <property type="molecule type" value="Genomic_DNA"/>
</dbReference>
<reference evidence="1" key="1">
    <citation type="submission" date="2021-01" db="EMBL/GenBank/DDBJ databases">
        <title>Whole genome shotgun sequence of Sphaerimonospora thailandensis NBRC 107569.</title>
        <authorList>
            <person name="Komaki H."/>
            <person name="Tamura T."/>
        </authorList>
    </citation>
    <scope>NUCLEOTIDE SEQUENCE</scope>
    <source>
        <strain evidence="1">NBRC 107569</strain>
    </source>
</reference>
<proteinExistence type="predicted"/>
<dbReference type="Proteomes" id="UP000610966">
    <property type="component" value="Unassembled WGS sequence"/>
</dbReference>
<dbReference type="RefSeq" id="WP_204010773.1">
    <property type="nucleotide sequence ID" value="NZ_BOOG01000007.1"/>
</dbReference>
<organism evidence="1 2">
    <name type="scientific">Sphaerimonospora thailandensis</name>
    <dbReference type="NCBI Taxonomy" id="795644"/>
    <lineage>
        <taxon>Bacteria</taxon>
        <taxon>Bacillati</taxon>
        <taxon>Actinomycetota</taxon>
        <taxon>Actinomycetes</taxon>
        <taxon>Streptosporangiales</taxon>
        <taxon>Streptosporangiaceae</taxon>
        <taxon>Sphaerimonospora</taxon>
    </lineage>
</organism>
<evidence type="ECO:0000313" key="2">
    <source>
        <dbReference type="Proteomes" id="UP000610966"/>
    </source>
</evidence>
<name>A0A8J3R4L3_9ACTN</name>
<dbReference type="AlphaFoldDB" id="A0A8J3R4L3"/>
<sequence length="91" mass="9893">MPATPMRAPDESAARHQRLVRLGLEVSRHRPARLIRRPNGQWALTVGTETVYCAGAEGVYAYVTHHGLILSPANDEGILHAATHLAGGFTR</sequence>
<accession>A0A8J3R4L3</accession>